<dbReference type="InterPro" id="IPR002575">
    <property type="entry name" value="Aminoglycoside_PTrfase"/>
</dbReference>
<evidence type="ECO:0000313" key="4">
    <source>
        <dbReference type="Proteomes" id="UP000673394"/>
    </source>
</evidence>
<evidence type="ECO:0000313" key="2">
    <source>
        <dbReference type="EMBL" id="MBP3961528.1"/>
    </source>
</evidence>
<accession>A0ABS5C8T3</accession>
<evidence type="ECO:0000313" key="3">
    <source>
        <dbReference type="EMBL" id="MBP3963802.1"/>
    </source>
</evidence>
<protein>
    <submittedName>
        <fullName evidence="2">Phosphotransferase</fullName>
    </submittedName>
</protein>
<feature type="domain" description="Aminoglycoside phosphotransferase" evidence="1">
    <location>
        <begin position="33"/>
        <end position="233"/>
    </location>
</feature>
<dbReference type="InterPro" id="IPR011009">
    <property type="entry name" value="Kinase-like_dom_sf"/>
</dbReference>
<comment type="caution">
    <text evidence="2">The sequence shown here is derived from an EMBL/GenBank/DDBJ whole genome shotgun (WGS) entry which is preliminary data.</text>
</comment>
<dbReference type="Pfam" id="PF01636">
    <property type="entry name" value="APH"/>
    <property type="match status" value="1"/>
</dbReference>
<sequence length="286" mass="32729">MEAEQTASPDICKIIQELAGKHIIHPDTRLMHQVSGTTEGRVYILMADEQPRYVLKLEDAEYLSVVSQFLNDYAASPLLPKVHFTAPDNSYIVYAFVRGTTGGERGLKQDWLPRLTADLLNHYREVEQSDPSLVWDDHTLDGLDFAKNEMGSLLPEADYELVVSIAIKLLVYREARPDYWLHGDCGVHNFVYREQQLVGVIDPTPMAGPLLYDFIFAFVSSPDDLTMETLLAALELLDHEPMEREELVWEVVVGLYYRIGVCLLHHPHDLPAYLEAWNYWKALVRE</sequence>
<reference evidence="2 4" key="1">
    <citation type="submission" date="2021-04" db="EMBL/GenBank/DDBJ databases">
        <title>Paenibacillus sp. DLE-14 whole genome sequence.</title>
        <authorList>
            <person name="Ham Y.J."/>
        </authorList>
    </citation>
    <scope>NUCLEOTIDE SEQUENCE [LARGE SCALE GENOMIC DNA]</scope>
    <source>
        <strain evidence="2 4">DLE-14</strain>
    </source>
</reference>
<name>A0ABS5C8T3_9BACL</name>
<keyword evidence="4" id="KW-1185">Reference proteome</keyword>
<organism evidence="2 4">
    <name type="scientific">Paenibacillus lignilyticus</name>
    <dbReference type="NCBI Taxonomy" id="1172615"/>
    <lineage>
        <taxon>Bacteria</taxon>
        <taxon>Bacillati</taxon>
        <taxon>Bacillota</taxon>
        <taxon>Bacilli</taxon>
        <taxon>Bacillales</taxon>
        <taxon>Paenibacillaceae</taxon>
        <taxon>Paenibacillus</taxon>
    </lineage>
</organism>
<dbReference type="EMBL" id="JAGKSP010000001">
    <property type="protein sequence ID" value="MBP3961528.1"/>
    <property type="molecule type" value="Genomic_DNA"/>
</dbReference>
<proteinExistence type="predicted"/>
<dbReference type="EMBL" id="JAGKSP010000004">
    <property type="protein sequence ID" value="MBP3963802.1"/>
    <property type="molecule type" value="Genomic_DNA"/>
</dbReference>
<dbReference type="SUPFAM" id="SSF56112">
    <property type="entry name" value="Protein kinase-like (PK-like)"/>
    <property type="match status" value="1"/>
</dbReference>
<dbReference type="Proteomes" id="UP000673394">
    <property type="component" value="Unassembled WGS sequence"/>
</dbReference>
<dbReference type="RefSeq" id="WP_210655024.1">
    <property type="nucleotide sequence ID" value="NZ_JAGKSP010000001.1"/>
</dbReference>
<evidence type="ECO:0000259" key="1">
    <source>
        <dbReference type="Pfam" id="PF01636"/>
    </source>
</evidence>
<gene>
    <name evidence="2" type="ORF">I8J30_02310</name>
    <name evidence="3" type="ORF">I8J30_13885</name>
</gene>